<comment type="similarity">
    <text evidence="1 2">Belongs to the small heat shock protein (HSP20) family.</text>
</comment>
<organism evidence="4 5">
    <name type="scientific">Staphylococcus saprophyticus</name>
    <dbReference type="NCBI Taxonomy" id="29385"/>
    <lineage>
        <taxon>Bacteria</taxon>
        <taxon>Bacillati</taxon>
        <taxon>Bacillota</taxon>
        <taxon>Bacilli</taxon>
        <taxon>Bacillales</taxon>
        <taxon>Staphylococcaceae</taxon>
        <taxon>Staphylococcus</taxon>
    </lineage>
</organism>
<keyword evidence="4" id="KW-0346">Stress response</keyword>
<sequence>MIQNTSNLPQDLLESLLSDHHEFKVNVYQSDNQYTVEAELPGYQKEHISINYEDKTLTITAKHSDAQQDDMTYLIKERSTDEQSRQFIFKNIDTNAIKATMDDGILSVMLPIKQTKTQISID</sequence>
<reference evidence="4 5" key="1">
    <citation type="submission" date="2018-06" db="EMBL/GenBank/DDBJ databases">
        <authorList>
            <consortium name="Pathogen Informatics"/>
            <person name="Doyle S."/>
        </authorList>
    </citation>
    <scope>NUCLEOTIDE SEQUENCE [LARGE SCALE GENOMIC DNA]</scope>
    <source>
        <strain evidence="4 5">NCTC7688</strain>
    </source>
</reference>
<evidence type="ECO:0000259" key="3">
    <source>
        <dbReference type="PROSITE" id="PS01031"/>
    </source>
</evidence>
<dbReference type="Proteomes" id="UP000254707">
    <property type="component" value="Unassembled WGS sequence"/>
</dbReference>
<dbReference type="Gene3D" id="2.60.40.790">
    <property type="match status" value="1"/>
</dbReference>
<dbReference type="EMBL" id="UHED01000001">
    <property type="protein sequence ID" value="SUM82156.1"/>
    <property type="molecule type" value="Genomic_DNA"/>
</dbReference>
<protein>
    <submittedName>
        <fullName evidence="4">Small heat shock protein</fullName>
    </submittedName>
</protein>
<dbReference type="Pfam" id="PF00011">
    <property type="entry name" value="HSP20"/>
    <property type="match status" value="1"/>
</dbReference>
<dbReference type="SUPFAM" id="SSF49764">
    <property type="entry name" value="HSP20-like chaperones"/>
    <property type="match status" value="1"/>
</dbReference>
<feature type="domain" description="SHSP" evidence="3">
    <location>
        <begin position="16"/>
        <end position="122"/>
    </location>
</feature>
<evidence type="ECO:0000313" key="5">
    <source>
        <dbReference type="Proteomes" id="UP000254707"/>
    </source>
</evidence>
<name>A0A380HKT8_STASA</name>
<gene>
    <name evidence="4" type="ORF">NCTC7688_00652</name>
</gene>
<dbReference type="InterPro" id="IPR031107">
    <property type="entry name" value="Small_HSP"/>
</dbReference>
<accession>A0A380HKT8</accession>
<evidence type="ECO:0000313" key="4">
    <source>
        <dbReference type="EMBL" id="SUM82156.1"/>
    </source>
</evidence>
<dbReference type="InterPro" id="IPR008978">
    <property type="entry name" value="HSP20-like_chaperone"/>
</dbReference>
<dbReference type="PROSITE" id="PS01031">
    <property type="entry name" value="SHSP"/>
    <property type="match status" value="1"/>
</dbReference>
<evidence type="ECO:0000256" key="1">
    <source>
        <dbReference type="PROSITE-ProRule" id="PRU00285"/>
    </source>
</evidence>
<proteinExistence type="inferred from homology"/>
<evidence type="ECO:0000256" key="2">
    <source>
        <dbReference type="RuleBase" id="RU003616"/>
    </source>
</evidence>
<dbReference type="InterPro" id="IPR002068">
    <property type="entry name" value="A-crystallin/Hsp20_dom"/>
</dbReference>
<dbReference type="RefSeq" id="WP_069819736.1">
    <property type="nucleotide sequence ID" value="NZ_CP065797.1"/>
</dbReference>
<dbReference type="PANTHER" id="PTHR11527">
    <property type="entry name" value="HEAT-SHOCK PROTEIN 20 FAMILY MEMBER"/>
    <property type="match status" value="1"/>
</dbReference>
<dbReference type="AlphaFoldDB" id="A0A380HKT8"/>